<reference evidence="1" key="1">
    <citation type="submission" date="2021-12" db="EMBL/GenBank/DDBJ databases">
        <title>Comparative genomics, transcriptomics and evolutionary studies reveal genomic signatures of adaptation to plant cell wall in hemibiotrophic fungi.</title>
        <authorList>
            <consortium name="DOE Joint Genome Institute"/>
            <person name="Baroncelli R."/>
            <person name="Diaz J.F."/>
            <person name="Benocci T."/>
            <person name="Peng M."/>
            <person name="Battaglia E."/>
            <person name="Haridas S."/>
            <person name="Andreopoulos W."/>
            <person name="Labutti K."/>
            <person name="Pangilinan J."/>
            <person name="Floch G.L."/>
            <person name="Makela M.R."/>
            <person name="Henrissat B."/>
            <person name="Grigoriev I.V."/>
            <person name="Crouch J.A."/>
            <person name="De Vries R.P."/>
            <person name="Sukno S.A."/>
            <person name="Thon M.R."/>
        </authorList>
    </citation>
    <scope>NUCLEOTIDE SEQUENCE</scope>
    <source>
        <strain evidence="1">CBS 112980</strain>
    </source>
</reference>
<dbReference type="EMBL" id="JAHMHS010000140">
    <property type="protein sequence ID" value="KAK1713317.1"/>
    <property type="molecule type" value="Genomic_DNA"/>
</dbReference>
<dbReference type="Proteomes" id="UP001244207">
    <property type="component" value="Unassembled WGS sequence"/>
</dbReference>
<comment type="caution">
    <text evidence="1">The sequence shown here is derived from an EMBL/GenBank/DDBJ whole genome shotgun (WGS) entry which is preliminary data.</text>
</comment>
<accession>A0AAD8UDM5</accession>
<proteinExistence type="predicted"/>
<gene>
    <name evidence="1" type="ORF">BDZ83DRAFT_545000</name>
</gene>
<evidence type="ECO:0000313" key="1">
    <source>
        <dbReference type="EMBL" id="KAK1713317.1"/>
    </source>
</evidence>
<sequence>IIVAILGLIPLAVAQRCNADNCARRVTGTFRAAGVPDVTNRGLDCSSYMQTAVIPDTFTSTVTTTIYTDNIPTNPTTTFSQSTTRAAITQSPTSVPSYAAVSCTSTGAYSSACSCWGYIPSIKTLPAPVAIVTAT</sequence>
<evidence type="ECO:0000313" key="2">
    <source>
        <dbReference type="Proteomes" id="UP001244207"/>
    </source>
</evidence>
<dbReference type="AlphaFoldDB" id="A0AAD8UDM5"/>
<feature type="non-terminal residue" evidence="1">
    <location>
        <position position="135"/>
    </location>
</feature>
<feature type="non-terminal residue" evidence="1">
    <location>
        <position position="1"/>
    </location>
</feature>
<dbReference type="GeneID" id="85387341"/>
<keyword evidence="2" id="KW-1185">Reference proteome</keyword>
<organism evidence="1 2">
    <name type="scientific">Glomerella acutata</name>
    <name type="common">Colletotrichum acutatum</name>
    <dbReference type="NCBI Taxonomy" id="27357"/>
    <lineage>
        <taxon>Eukaryota</taxon>
        <taxon>Fungi</taxon>
        <taxon>Dikarya</taxon>
        <taxon>Ascomycota</taxon>
        <taxon>Pezizomycotina</taxon>
        <taxon>Sordariomycetes</taxon>
        <taxon>Hypocreomycetidae</taxon>
        <taxon>Glomerellales</taxon>
        <taxon>Glomerellaceae</taxon>
        <taxon>Colletotrichum</taxon>
        <taxon>Colletotrichum acutatum species complex</taxon>
    </lineage>
</organism>
<name>A0AAD8UDM5_GLOAC</name>
<protein>
    <submittedName>
        <fullName evidence="1">Uncharacterized protein</fullName>
    </submittedName>
</protein>
<dbReference type="RefSeq" id="XP_060359643.1">
    <property type="nucleotide sequence ID" value="XM_060503442.1"/>
</dbReference>